<name>A0A7R9IBQ3_9NEOP</name>
<evidence type="ECO:0000313" key="1">
    <source>
        <dbReference type="EMBL" id="CAD7452722.1"/>
    </source>
</evidence>
<protein>
    <submittedName>
        <fullName evidence="1">Uncharacterized protein</fullName>
    </submittedName>
</protein>
<accession>A0A7R9IBQ3</accession>
<proteinExistence type="predicted"/>
<dbReference type="AlphaFoldDB" id="A0A7R9IBQ3"/>
<reference evidence="1" key="1">
    <citation type="submission" date="2020-11" db="EMBL/GenBank/DDBJ databases">
        <authorList>
            <person name="Tran Van P."/>
        </authorList>
    </citation>
    <scope>NUCLEOTIDE SEQUENCE</scope>
</reference>
<gene>
    <name evidence="1" type="ORF">TTEB3V08_LOCUS895</name>
</gene>
<organism evidence="1">
    <name type="scientific">Timema tahoe</name>
    <dbReference type="NCBI Taxonomy" id="61484"/>
    <lineage>
        <taxon>Eukaryota</taxon>
        <taxon>Metazoa</taxon>
        <taxon>Ecdysozoa</taxon>
        <taxon>Arthropoda</taxon>
        <taxon>Hexapoda</taxon>
        <taxon>Insecta</taxon>
        <taxon>Pterygota</taxon>
        <taxon>Neoptera</taxon>
        <taxon>Polyneoptera</taxon>
        <taxon>Phasmatodea</taxon>
        <taxon>Timematodea</taxon>
        <taxon>Timematoidea</taxon>
        <taxon>Timematidae</taxon>
        <taxon>Timema</taxon>
    </lineage>
</organism>
<sequence length="238" mass="26335">MMGKGELYLHLRGGRVRKAFLEHPPSVHPNLDISVIVSLIYCESSALDHASTEVDCIYVPSFHSTLHLEESDTLAKSLCSRISAGTQGHNHPKVEGVVWGHSPSTLKHRVLLPVRVIRLSTNYANGLGIGKVEFRGGEPAFAWREIGKSFREKPPPVHPTEIRTSISPSSAVELNTTSALANYAPEASRYFINGQYLSKLSEILMDGGRIIFLATFTVTRPKRRRIRNEELQPFPAAG</sequence>
<dbReference type="EMBL" id="OE000160">
    <property type="protein sequence ID" value="CAD7452722.1"/>
    <property type="molecule type" value="Genomic_DNA"/>
</dbReference>